<sequence>MRPVIFAEPCKPSGTPTGEDLQAYNLVRFAKEDETMAAVDDAFRSARIEAVRHMTACEQVSLRWSETSITEIVMAQAARAVTVVPFTQRAEALSGADWVWWWVDRTGAYGMLVQAKRVTVSGSRWSFDFGYKARSTAPPQREVLHSSAARLDLLPVYALYLGTGNYRGRERCSDDHKSENCISCTKRTISLMPALLAEELIVSDAATTYERSVALEDLWTPPPARALLIPTLERQLQPELLNFLQEPQDGTRAVTRSMIDQVLRARYGAFTAVSTSVGSSHSGDHDRLGRVFGDVPDDTGHWGQRYFEHTLNPLLHVPPDYILEIASGDFDQDRLTSDMPDNIAGVVVVQVPQHK</sequence>
<accession>A0A239N1D7</accession>
<protein>
    <submittedName>
        <fullName evidence="1">Uncharacterized protein</fullName>
    </submittedName>
</protein>
<gene>
    <name evidence="1" type="ORF">SAMN05443665_103462</name>
</gene>
<evidence type="ECO:0000313" key="1">
    <source>
        <dbReference type="EMBL" id="SNT48293.1"/>
    </source>
</evidence>
<dbReference type="AlphaFoldDB" id="A0A239N1D7"/>
<dbReference type="EMBL" id="FZOR01000034">
    <property type="protein sequence ID" value="SNT48293.1"/>
    <property type="molecule type" value="Genomic_DNA"/>
</dbReference>
<proteinExistence type="predicted"/>
<keyword evidence="2" id="KW-1185">Reference proteome</keyword>
<reference evidence="1 2" key="1">
    <citation type="submission" date="2017-06" db="EMBL/GenBank/DDBJ databases">
        <authorList>
            <person name="Kim H.J."/>
            <person name="Triplett B.A."/>
        </authorList>
    </citation>
    <scope>NUCLEOTIDE SEQUENCE [LARGE SCALE GENOMIC DNA]</scope>
    <source>
        <strain evidence="1 2">DSM 44715</strain>
    </source>
</reference>
<name>A0A239N1D7_9ACTN</name>
<dbReference type="Proteomes" id="UP000198318">
    <property type="component" value="Unassembled WGS sequence"/>
</dbReference>
<organism evidence="1 2">
    <name type="scientific">Actinomadura meyerae</name>
    <dbReference type="NCBI Taxonomy" id="240840"/>
    <lineage>
        <taxon>Bacteria</taxon>
        <taxon>Bacillati</taxon>
        <taxon>Actinomycetota</taxon>
        <taxon>Actinomycetes</taxon>
        <taxon>Streptosporangiales</taxon>
        <taxon>Thermomonosporaceae</taxon>
        <taxon>Actinomadura</taxon>
    </lineage>
</organism>
<evidence type="ECO:0000313" key="2">
    <source>
        <dbReference type="Proteomes" id="UP000198318"/>
    </source>
</evidence>